<dbReference type="Proteomes" id="UP000594260">
    <property type="component" value="Unplaced"/>
</dbReference>
<proteinExistence type="inferred from homology"/>
<sequence length="468" mass="50732">MRVARSVILRPSPGQHFVCSKRLTLIGLLGRKLASTSAGVITSDGIPRKGRVASIDTEAKCYDVAIIGGGIVGMATARQLKLNHPKLEIGVLEKECDIADHQSGNNSGVIHAGMNYMPGSLKAQLCVRGHRLMLDYCKKKGIPHKICGKLIVATASNQIQTLEHLLAKGEKNGVKDLQIVDSKGIEEIEPNARGVKAIWSPHTGIVSFREVTKSYARDFTSLGGHMHYGFRVVAVRSSGNANNDLVVKSGTYEEVHCKRLISCGGLYSDKLAEMTGGSSLPKVVPFRGEYLILKETSSDLISTNIYPVPDPSLPFLGVHFTPRIDGRAIIGPNAVLAFAREGYKCTDINIVELVESLSYPGLQKMVAKYFMAGVQELYKGFILSAQVEELRKYVPKLQMSDIERGPAGVRAQALDLDGNFVDDFVFDTGKGDFSGRALHVRNAPSPAATSSLAIAEVIAEKVKELFKL</sequence>
<dbReference type="Gene3D" id="3.30.9.10">
    <property type="entry name" value="D-Amino Acid Oxidase, subunit A, domain 2"/>
    <property type="match status" value="1"/>
</dbReference>
<dbReference type="GO" id="GO:0047545">
    <property type="term" value="F:(S)-2-hydroxyglutarate dehydrogenase activity"/>
    <property type="evidence" value="ECO:0007669"/>
    <property type="project" value="UniProtKB-EC"/>
</dbReference>
<dbReference type="EC" id="1.1.99.2" evidence="7"/>
<dbReference type="InParanoid" id="A0A7M7M898"/>
<dbReference type="GeneID" id="111248653"/>
<evidence type="ECO:0000256" key="7">
    <source>
        <dbReference type="ARBA" id="ARBA00038878"/>
    </source>
</evidence>
<dbReference type="CTD" id="79944"/>
<dbReference type="OMA" id="GVHFTRM"/>
<name>A0A7M7M898_VARDE</name>
<dbReference type="RefSeq" id="XP_022657085.1">
    <property type="nucleotide sequence ID" value="XM_022801350.1"/>
</dbReference>
<dbReference type="AlphaFoldDB" id="A0A7M7M898"/>
<evidence type="ECO:0000256" key="1">
    <source>
        <dbReference type="ARBA" id="ARBA00001974"/>
    </source>
</evidence>
<dbReference type="EnsemblMetazoa" id="XM_022801348">
    <property type="protein sequence ID" value="XP_022657083"/>
    <property type="gene ID" value="LOC111248653"/>
</dbReference>
<evidence type="ECO:0000256" key="8">
    <source>
        <dbReference type="ARBA" id="ARBA00041137"/>
    </source>
</evidence>
<evidence type="ECO:0000256" key="6">
    <source>
        <dbReference type="ARBA" id="ARBA00037941"/>
    </source>
</evidence>
<dbReference type="KEGG" id="vde:111248653"/>
<comment type="similarity">
    <text evidence="6">Belongs to the L2HGDH family.</text>
</comment>
<dbReference type="FunCoup" id="A0A7M7M898">
    <property type="interactions" value="802"/>
</dbReference>
<keyword evidence="3" id="KW-0274">FAD</keyword>
<dbReference type="PANTHER" id="PTHR43104">
    <property type="entry name" value="L-2-HYDROXYGLUTARATE DEHYDROGENASE, MITOCHONDRIAL"/>
    <property type="match status" value="1"/>
</dbReference>
<dbReference type="RefSeq" id="XP_022657083.1">
    <property type="nucleotide sequence ID" value="XM_022801348.1"/>
</dbReference>
<keyword evidence="4" id="KW-0560">Oxidoreductase</keyword>
<comment type="catalytic activity">
    <reaction evidence="5">
        <text>(S)-2-hydroxyglutarate + A = 2-oxoglutarate + AH2</text>
        <dbReference type="Rhea" id="RHEA:21252"/>
        <dbReference type="ChEBI" id="CHEBI:13193"/>
        <dbReference type="ChEBI" id="CHEBI:16782"/>
        <dbReference type="ChEBI" id="CHEBI:16810"/>
        <dbReference type="ChEBI" id="CHEBI:17499"/>
        <dbReference type="EC" id="1.1.99.2"/>
    </reaction>
</comment>
<evidence type="ECO:0000256" key="2">
    <source>
        <dbReference type="ARBA" id="ARBA00022630"/>
    </source>
</evidence>
<dbReference type="SUPFAM" id="SSF51905">
    <property type="entry name" value="FAD/NAD(P)-binding domain"/>
    <property type="match status" value="1"/>
</dbReference>
<keyword evidence="2" id="KW-0285">Flavoprotein</keyword>
<evidence type="ECO:0000256" key="5">
    <source>
        <dbReference type="ARBA" id="ARBA00036066"/>
    </source>
</evidence>
<dbReference type="Pfam" id="PF01266">
    <property type="entry name" value="DAO"/>
    <property type="match status" value="1"/>
</dbReference>
<dbReference type="RefSeq" id="XP_022657084.1">
    <property type="nucleotide sequence ID" value="XM_022801349.1"/>
</dbReference>
<evidence type="ECO:0000313" key="10">
    <source>
        <dbReference type="EnsemblMetazoa" id="XP_022657083"/>
    </source>
</evidence>
<comment type="cofactor">
    <cofactor evidence="1">
        <name>FAD</name>
        <dbReference type="ChEBI" id="CHEBI:57692"/>
    </cofactor>
</comment>
<feature type="domain" description="FAD dependent oxidoreductase" evidence="9">
    <location>
        <begin position="63"/>
        <end position="460"/>
    </location>
</feature>
<dbReference type="OrthoDB" id="498204at2759"/>
<dbReference type="Gene3D" id="3.50.50.60">
    <property type="entry name" value="FAD/NAD(P)-binding domain"/>
    <property type="match status" value="1"/>
</dbReference>
<protein>
    <recommendedName>
        <fullName evidence="8">L-2-hydroxyglutarate dehydrogenase, mitochondrial</fullName>
        <ecNumber evidence="7">1.1.99.2</ecNumber>
    </recommendedName>
</protein>
<evidence type="ECO:0000259" key="9">
    <source>
        <dbReference type="Pfam" id="PF01266"/>
    </source>
</evidence>
<dbReference type="InterPro" id="IPR006076">
    <property type="entry name" value="FAD-dep_OxRdtase"/>
</dbReference>
<dbReference type="EnsemblMetazoa" id="XM_022801349">
    <property type="protein sequence ID" value="XP_022657084"/>
    <property type="gene ID" value="LOC111248653"/>
</dbReference>
<dbReference type="PANTHER" id="PTHR43104:SF2">
    <property type="entry name" value="L-2-HYDROXYGLUTARATE DEHYDROGENASE, MITOCHONDRIAL"/>
    <property type="match status" value="1"/>
</dbReference>
<dbReference type="EnsemblMetazoa" id="XM_022801350">
    <property type="protein sequence ID" value="XP_022657085"/>
    <property type="gene ID" value="LOC111248653"/>
</dbReference>
<organism evidence="10 11">
    <name type="scientific">Varroa destructor</name>
    <name type="common">Honeybee mite</name>
    <dbReference type="NCBI Taxonomy" id="109461"/>
    <lineage>
        <taxon>Eukaryota</taxon>
        <taxon>Metazoa</taxon>
        <taxon>Ecdysozoa</taxon>
        <taxon>Arthropoda</taxon>
        <taxon>Chelicerata</taxon>
        <taxon>Arachnida</taxon>
        <taxon>Acari</taxon>
        <taxon>Parasitiformes</taxon>
        <taxon>Mesostigmata</taxon>
        <taxon>Gamasina</taxon>
        <taxon>Dermanyssoidea</taxon>
        <taxon>Varroidae</taxon>
        <taxon>Varroa</taxon>
    </lineage>
</organism>
<accession>A0A7M7M898</accession>
<reference evidence="10" key="1">
    <citation type="submission" date="2021-01" db="UniProtKB">
        <authorList>
            <consortium name="EnsemblMetazoa"/>
        </authorList>
    </citation>
    <scope>IDENTIFICATION</scope>
</reference>
<dbReference type="InterPro" id="IPR036188">
    <property type="entry name" value="FAD/NAD-bd_sf"/>
</dbReference>
<evidence type="ECO:0000256" key="4">
    <source>
        <dbReference type="ARBA" id="ARBA00023002"/>
    </source>
</evidence>
<evidence type="ECO:0000256" key="3">
    <source>
        <dbReference type="ARBA" id="ARBA00022827"/>
    </source>
</evidence>
<dbReference type="NCBIfam" id="NF008726">
    <property type="entry name" value="PRK11728.1"/>
    <property type="match status" value="1"/>
</dbReference>
<evidence type="ECO:0000313" key="11">
    <source>
        <dbReference type="Proteomes" id="UP000594260"/>
    </source>
</evidence>
<keyword evidence="11" id="KW-1185">Reference proteome</keyword>